<evidence type="ECO:0000256" key="3">
    <source>
        <dbReference type="ARBA" id="ARBA00022946"/>
    </source>
</evidence>
<evidence type="ECO:0000313" key="7">
    <source>
        <dbReference type="Proteomes" id="UP000236544"/>
    </source>
</evidence>
<reference evidence="7" key="1">
    <citation type="submission" date="2015-10" db="EMBL/GenBank/DDBJ databases">
        <authorList>
            <person name="Devillers H."/>
        </authorList>
    </citation>
    <scope>NUCLEOTIDE SEQUENCE [LARGE SCALE GENOMIC DNA]</scope>
</reference>
<comment type="similarity">
    <text evidence="2">Belongs to the ATP11 family.</text>
</comment>
<dbReference type="Pfam" id="PF06644">
    <property type="entry name" value="ATP11"/>
    <property type="match status" value="1"/>
</dbReference>
<feature type="coiled-coil region" evidence="5">
    <location>
        <begin position="64"/>
        <end position="114"/>
    </location>
</feature>
<dbReference type="Proteomes" id="UP000236544">
    <property type="component" value="Unassembled WGS sequence"/>
</dbReference>
<dbReference type="GO" id="GO:0033615">
    <property type="term" value="P:mitochondrial proton-transporting ATP synthase complex assembly"/>
    <property type="evidence" value="ECO:0007669"/>
    <property type="project" value="TreeGrafter"/>
</dbReference>
<accession>A0A0P1KY01</accession>
<keyword evidence="3" id="KW-0809">Transit peptide</keyword>
<dbReference type="AlphaFoldDB" id="A0A0P1KY01"/>
<evidence type="ECO:0000256" key="4">
    <source>
        <dbReference type="ARBA" id="ARBA00023128"/>
    </source>
</evidence>
<organism evidence="6 7">
    <name type="scientific">Lachancea quebecensis</name>
    <dbReference type="NCBI Taxonomy" id="1654605"/>
    <lineage>
        <taxon>Eukaryota</taxon>
        <taxon>Fungi</taxon>
        <taxon>Dikarya</taxon>
        <taxon>Ascomycota</taxon>
        <taxon>Saccharomycotina</taxon>
        <taxon>Saccharomycetes</taxon>
        <taxon>Saccharomycetales</taxon>
        <taxon>Saccharomycetaceae</taxon>
        <taxon>Lachancea</taxon>
    </lineage>
</organism>
<dbReference type="OrthoDB" id="16535at2759"/>
<evidence type="ECO:0000256" key="1">
    <source>
        <dbReference type="ARBA" id="ARBA00004173"/>
    </source>
</evidence>
<proteinExistence type="inferred from homology"/>
<evidence type="ECO:0000313" key="6">
    <source>
        <dbReference type="EMBL" id="CUS25002.1"/>
    </source>
</evidence>
<dbReference type="InterPro" id="IPR010591">
    <property type="entry name" value="ATP11"/>
</dbReference>
<dbReference type="PANTHER" id="PTHR13126">
    <property type="entry name" value="CHAPERONE ATP11"/>
    <property type="match status" value="1"/>
</dbReference>
<dbReference type="PANTHER" id="PTHR13126:SF0">
    <property type="entry name" value="ATP SYNTHASE MITOCHONDRIAL F1 COMPLEX ASSEMBLY FACTOR 1"/>
    <property type="match status" value="1"/>
</dbReference>
<dbReference type="GO" id="GO:0005739">
    <property type="term" value="C:mitochondrion"/>
    <property type="evidence" value="ECO:0007669"/>
    <property type="project" value="UniProtKB-SubCell"/>
</dbReference>
<protein>
    <submittedName>
        <fullName evidence="6">LAQU0S23e00826g1_1</fullName>
    </submittedName>
</protein>
<sequence length="325" mass="37532">MSMRSVARALPRFATTQTRRASAISLTNFIQLQQNSKLKSNYSTESLDVRYRNKLLQKAQQQGFKSVEELKEKLKEDIETKKKELSKVDPLKELEEYEQRLKMSQNNTKATQQRGPVDLNQETAPFKTLDSFLKLEKIKDLSKQEVEFLWRARWANKPDTLSAVVPKEIFEKMDRHIRACPTFVLPLPREIPAETSSTGTEEQGMELHYIQWQKADTNTVHCIMTSLEEYKLHNEFAKPHTTFQFHKELASDKNIVLMNGHVEKDVNITLPDAQLLLLNVQRFYGAMGEETASSKQRVKLLHDFAKGSPEFTVEKLISLAQSMET</sequence>
<dbReference type="EMBL" id="LN890549">
    <property type="protein sequence ID" value="CUS25002.1"/>
    <property type="molecule type" value="Genomic_DNA"/>
</dbReference>
<comment type="subcellular location">
    <subcellularLocation>
        <location evidence="1">Mitochondrion</location>
    </subcellularLocation>
</comment>
<evidence type="ECO:0000256" key="2">
    <source>
        <dbReference type="ARBA" id="ARBA00009116"/>
    </source>
</evidence>
<keyword evidence="7" id="KW-1185">Reference proteome</keyword>
<keyword evidence="4" id="KW-0496">Mitochondrion</keyword>
<name>A0A0P1KY01_9SACH</name>
<evidence type="ECO:0000256" key="5">
    <source>
        <dbReference type="SAM" id="Coils"/>
    </source>
</evidence>
<gene>
    <name evidence="6" type="ORF">LAQU0_S23e00826g</name>
</gene>
<keyword evidence="5" id="KW-0175">Coiled coil</keyword>